<dbReference type="Gene3D" id="3.40.50.2000">
    <property type="entry name" value="Glycogen Phosphorylase B"/>
    <property type="match status" value="2"/>
</dbReference>
<proteinExistence type="predicted"/>
<dbReference type="CDD" id="cd03801">
    <property type="entry name" value="GT4_PimA-like"/>
    <property type="match status" value="1"/>
</dbReference>
<keyword evidence="4" id="KW-1185">Reference proteome</keyword>
<sequence length="393" mass="45296">MVQQKTNKKNILIINQSAELYGSDKALLELLENFPVNYNPIVVLHEKGPLTEKLNNLNIEIIETSVIKVKRGILNMKFLLSLPFEVFSSFRSIRNQLSGRKISLIHSNATSVFIGAFYSFFFRIPHIWHVHEIIEEPKRIAKIYPSIINFFSKKVIFNSKATENHFISILPKIKKKGVLIYNGQKRQFPYLNVSETIRLRNKICSSIEYDTVLIALIGRISRLKGQKLLLNAFNKLTKNFNNVHLLYVGSTPKGQEFYLENLNEKITTLNLNQKITILPFTENIWPIYDSVDIVVVPSTEAESFGLVATEAMLSKKPVIASNLGGLKEIVVDNETGFLFDYKNVFDLQRKIELLVQDNELRKKMGEKGHIRVKEHFSSEKYVKKIEKLYDSFI</sequence>
<dbReference type="InterPro" id="IPR001296">
    <property type="entry name" value="Glyco_trans_1"/>
</dbReference>
<accession>A0ABR7IYM8</accession>
<evidence type="ECO:0000313" key="3">
    <source>
        <dbReference type="EMBL" id="MBC5834866.1"/>
    </source>
</evidence>
<dbReference type="PANTHER" id="PTHR12526">
    <property type="entry name" value="GLYCOSYLTRANSFERASE"/>
    <property type="match status" value="1"/>
</dbReference>
<evidence type="ECO:0000313" key="4">
    <source>
        <dbReference type="Proteomes" id="UP000605990"/>
    </source>
</evidence>
<dbReference type="PANTHER" id="PTHR12526:SF634">
    <property type="entry name" value="BLL3361 PROTEIN"/>
    <property type="match status" value="1"/>
</dbReference>
<feature type="domain" description="Glycosyl transferase family 1" evidence="1">
    <location>
        <begin position="211"/>
        <end position="368"/>
    </location>
</feature>
<dbReference type="EMBL" id="JACRUN010000004">
    <property type="protein sequence ID" value="MBC5834866.1"/>
    <property type="molecule type" value="Genomic_DNA"/>
</dbReference>
<dbReference type="InterPro" id="IPR028098">
    <property type="entry name" value="Glyco_trans_4-like_N"/>
</dbReference>
<dbReference type="Proteomes" id="UP000605990">
    <property type="component" value="Unassembled WGS sequence"/>
</dbReference>
<evidence type="ECO:0000259" key="2">
    <source>
        <dbReference type="Pfam" id="PF13439"/>
    </source>
</evidence>
<reference evidence="3 4" key="1">
    <citation type="submission" date="2020-08" db="EMBL/GenBank/DDBJ databases">
        <title>Description of novel Flavobacterium F-408 isolate.</title>
        <authorList>
            <person name="Saticioglu I.B."/>
            <person name="Duman M."/>
            <person name="Altun S."/>
        </authorList>
    </citation>
    <scope>NUCLEOTIDE SEQUENCE [LARGE SCALE GENOMIC DNA]</scope>
    <source>
        <strain evidence="3 4">F-408</strain>
    </source>
</reference>
<dbReference type="Pfam" id="PF13439">
    <property type="entry name" value="Glyco_transf_4"/>
    <property type="match status" value="1"/>
</dbReference>
<protein>
    <submittedName>
        <fullName evidence="3">Glycosyltransferase family 4 protein</fullName>
    </submittedName>
</protein>
<feature type="domain" description="Glycosyltransferase subfamily 4-like N-terminal" evidence="2">
    <location>
        <begin position="78"/>
        <end position="183"/>
    </location>
</feature>
<comment type="caution">
    <text evidence="3">The sequence shown here is derived from an EMBL/GenBank/DDBJ whole genome shotgun (WGS) entry which is preliminary data.</text>
</comment>
<organism evidence="3 4">
    <name type="scientific">Flavobacterium bernardetii</name>
    <dbReference type="NCBI Taxonomy" id="2813823"/>
    <lineage>
        <taxon>Bacteria</taxon>
        <taxon>Pseudomonadati</taxon>
        <taxon>Bacteroidota</taxon>
        <taxon>Flavobacteriia</taxon>
        <taxon>Flavobacteriales</taxon>
        <taxon>Flavobacteriaceae</taxon>
        <taxon>Flavobacterium</taxon>
    </lineage>
</organism>
<evidence type="ECO:0000259" key="1">
    <source>
        <dbReference type="Pfam" id="PF00534"/>
    </source>
</evidence>
<dbReference type="SUPFAM" id="SSF53756">
    <property type="entry name" value="UDP-Glycosyltransferase/glycogen phosphorylase"/>
    <property type="match status" value="1"/>
</dbReference>
<dbReference type="RefSeq" id="WP_166128545.1">
    <property type="nucleotide sequence ID" value="NZ_JAANOQ010000005.1"/>
</dbReference>
<name>A0ABR7IYM8_9FLAO</name>
<gene>
    <name evidence="3" type="ORF">H8R27_08205</name>
</gene>
<dbReference type="Pfam" id="PF00534">
    <property type="entry name" value="Glycos_transf_1"/>
    <property type="match status" value="1"/>
</dbReference>